<dbReference type="InterPro" id="IPR029058">
    <property type="entry name" value="AB_hydrolase_fold"/>
</dbReference>
<evidence type="ECO:0000256" key="1">
    <source>
        <dbReference type="ARBA" id="ARBA00001585"/>
    </source>
</evidence>
<dbReference type="GO" id="GO:0005737">
    <property type="term" value="C:cytoplasm"/>
    <property type="evidence" value="ECO:0007669"/>
    <property type="project" value="UniProtKB-SubCell"/>
</dbReference>
<evidence type="ECO:0000256" key="7">
    <source>
        <dbReference type="ARBA" id="ARBA00022490"/>
    </source>
</evidence>
<evidence type="ECO:0000256" key="8">
    <source>
        <dbReference type="ARBA" id="ARBA00022670"/>
    </source>
</evidence>
<organism evidence="15 16">
    <name type="scientific">Nitrosomonas aestuarii</name>
    <dbReference type="NCBI Taxonomy" id="52441"/>
    <lineage>
        <taxon>Bacteria</taxon>
        <taxon>Pseudomonadati</taxon>
        <taxon>Pseudomonadota</taxon>
        <taxon>Betaproteobacteria</taxon>
        <taxon>Nitrosomonadales</taxon>
        <taxon>Nitrosomonadaceae</taxon>
        <taxon>Nitrosomonas</taxon>
    </lineage>
</organism>
<dbReference type="Gene3D" id="3.40.50.1820">
    <property type="entry name" value="alpha/beta hydrolase"/>
    <property type="match status" value="1"/>
</dbReference>
<gene>
    <name evidence="15" type="ORF">SAMN05216302_104023</name>
</gene>
<evidence type="ECO:0000256" key="6">
    <source>
        <dbReference type="ARBA" id="ARBA00022438"/>
    </source>
</evidence>
<evidence type="ECO:0000313" key="15">
    <source>
        <dbReference type="EMBL" id="SFL19603.1"/>
    </source>
</evidence>
<comment type="catalytic activity">
    <reaction evidence="1 11 13">
        <text>Release of N-terminal proline from a peptide.</text>
        <dbReference type="EC" id="3.4.11.5"/>
    </reaction>
</comment>
<evidence type="ECO:0000313" key="16">
    <source>
        <dbReference type="Proteomes" id="UP000199533"/>
    </source>
</evidence>
<dbReference type="Proteomes" id="UP000199533">
    <property type="component" value="Unassembled WGS sequence"/>
</dbReference>
<dbReference type="PRINTS" id="PR00793">
    <property type="entry name" value="PROAMNOPTASE"/>
</dbReference>
<dbReference type="PIRSF" id="PIRSF006431">
    <property type="entry name" value="Pept_S33"/>
    <property type="match status" value="1"/>
</dbReference>
<protein>
    <recommendedName>
        <fullName evidence="5 11">Proline iminopeptidase</fullName>
        <shortName evidence="11">PIP</shortName>
        <ecNumber evidence="4 11">3.4.11.5</ecNumber>
    </recommendedName>
    <alternativeName>
        <fullName evidence="10 11">Prolyl aminopeptidase</fullName>
    </alternativeName>
</protein>
<dbReference type="InterPro" id="IPR000073">
    <property type="entry name" value="AB_hydrolase_1"/>
</dbReference>
<evidence type="ECO:0000256" key="9">
    <source>
        <dbReference type="ARBA" id="ARBA00022801"/>
    </source>
</evidence>
<dbReference type="Pfam" id="PF00561">
    <property type="entry name" value="Abhydrolase_1"/>
    <property type="match status" value="1"/>
</dbReference>
<feature type="active site" evidence="12">
    <location>
        <position position="304"/>
    </location>
</feature>
<sequence>MNEYTRTLDQTYFELTAIYHLFLSIFKQTTLTFSTMQTDTSFKLFPRIEPYQSGMLPVDSIHTIYWEQSGNPAGIPVVFLHGGPGAGSTPTHRRFFDPSCYRIIIFDQRGAGRSTPLGELRDNTTPLLISDLEQLRQQLEIEKWLIFGGSWGSTLGLAYGEAHPDRCLGFILRGIFLCRKKEIDWFLYGLQIFFPEAWQKFIEALDATERNDILTAYYQRIKNVDPAIHMPAARSWSIYEGTCSTLLPSPETVNYFSDDTVALGLARMETHYFSHDIFLPENALLDNVQKLHGIPATIVQGRYDAVCPIISADDLHRAWPQAEYIIIDDAGHSVWEPGILSALIKTTEEYKQRLAPSF</sequence>
<feature type="active site" description="Proton donor" evidence="12">
    <location>
        <position position="332"/>
    </location>
</feature>
<comment type="subcellular location">
    <subcellularLocation>
        <location evidence="2 11">Cytoplasm</location>
    </subcellularLocation>
</comment>
<evidence type="ECO:0000256" key="5">
    <source>
        <dbReference type="ARBA" id="ARBA00021843"/>
    </source>
</evidence>
<dbReference type="EMBL" id="FOSP01000040">
    <property type="protein sequence ID" value="SFL19603.1"/>
    <property type="molecule type" value="Genomic_DNA"/>
</dbReference>
<comment type="similarity">
    <text evidence="3 11 13">Belongs to the peptidase S33 family.</text>
</comment>
<proteinExistence type="inferred from homology"/>
<feature type="domain" description="AB hydrolase-1" evidence="14">
    <location>
        <begin position="76"/>
        <end position="334"/>
    </location>
</feature>
<name>A0A1I4FPV4_9PROT</name>
<keyword evidence="16" id="KW-1185">Reference proteome</keyword>
<evidence type="ECO:0000256" key="10">
    <source>
        <dbReference type="ARBA" id="ARBA00029605"/>
    </source>
</evidence>
<evidence type="ECO:0000256" key="3">
    <source>
        <dbReference type="ARBA" id="ARBA00010088"/>
    </source>
</evidence>
<evidence type="ECO:0000256" key="12">
    <source>
        <dbReference type="PIRSR" id="PIRSR006431-1"/>
    </source>
</evidence>
<evidence type="ECO:0000259" key="14">
    <source>
        <dbReference type="Pfam" id="PF00561"/>
    </source>
</evidence>
<keyword evidence="9 11" id="KW-0378">Hydrolase</keyword>
<evidence type="ECO:0000256" key="2">
    <source>
        <dbReference type="ARBA" id="ARBA00004496"/>
    </source>
</evidence>
<dbReference type="PANTHER" id="PTHR43722">
    <property type="entry name" value="PROLINE IMINOPEPTIDASE"/>
    <property type="match status" value="1"/>
</dbReference>
<evidence type="ECO:0000256" key="13">
    <source>
        <dbReference type="RuleBase" id="RU003421"/>
    </source>
</evidence>
<dbReference type="InterPro" id="IPR005944">
    <property type="entry name" value="Pro_iminopeptidase"/>
</dbReference>
<feature type="active site" description="Nucleophile" evidence="12">
    <location>
        <position position="150"/>
    </location>
</feature>
<dbReference type="NCBIfam" id="TIGR01249">
    <property type="entry name" value="pro_imino_pep_1"/>
    <property type="match status" value="1"/>
</dbReference>
<dbReference type="GO" id="GO:0006508">
    <property type="term" value="P:proteolysis"/>
    <property type="evidence" value="ECO:0007669"/>
    <property type="project" value="UniProtKB-KW"/>
</dbReference>
<keyword evidence="6 11" id="KW-0031">Aminopeptidase</keyword>
<reference evidence="16" key="1">
    <citation type="submission" date="2016-10" db="EMBL/GenBank/DDBJ databases">
        <authorList>
            <person name="Varghese N."/>
            <person name="Submissions S."/>
        </authorList>
    </citation>
    <scope>NUCLEOTIDE SEQUENCE [LARGE SCALE GENOMIC DNA]</scope>
    <source>
        <strain evidence="16">Nm69</strain>
    </source>
</reference>
<evidence type="ECO:0000256" key="4">
    <source>
        <dbReference type="ARBA" id="ARBA00012568"/>
    </source>
</evidence>
<dbReference type="EC" id="3.4.11.5" evidence="4 11"/>
<keyword evidence="8 11" id="KW-0645">Protease</keyword>
<dbReference type="GO" id="GO:0004177">
    <property type="term" value="F:aminopeptidase activity"/>
    <property type="evidence" value="ECO:0007669"/>
    <property type="project" value="UniProtKB-UniRule"/>
</dbReference>
<dbReference type="SUPFAM" id="SSF53474">
    <property type="entry name" value="alpha/beta-Hydrolases"/>
    <property type="match status" value="1"/>
</dbReference>
<dbReference type="InterPro" id="IPR002410">
    <property type="entry name" value="Peptidase_S33"/>
</dbReference>
<keyword evidence="7 11" id="KW-0963">Cytoplasm</keyword>
<accession>A0A1I4FPV4</accession>
<evidence type="ECO:0000256" key="11">
    <source>
        <dbReference type="PIRNR" id="PIRNR006431"/>
    </source>
</evidence>
<dbReference type="AlphaFoldDB" id="A0A1I4FPV4"/>
<dbReference type="PANTHER" id="PTHR43722:SF1">
    <property type="entry name" value="PROLINE IMINOPEPTIDASE"/>
    <property type="match status" value="1"/>
</dbReference>
<dbReference type="STRING" id="52441.SAMN05216302_104023"/>